<dbReference type="EMBL" id="JAYMYQ010000004">
    <property type="protein sequence ID" value="KAK7336692.1"/>
    <property type="molecule type" value="Genomic_DNA"/>
</dbReference>
<gene>
    <name evidence="1" type="ORF">VNO77_17238</name>
</gene>
<keyword evidence="2" id="KW-1185">Reference proteome</keyword>
<evidence type="ECO:0000313" key="2">
    <source>
        <dbReference type="Proteomes" id="UP001367508"/>
    </source>
</evidence>
<organism evidence="1 2">
    <name type="scientific">Canavalia gladiata</name>
    <name type="common">Sword bean</name>
    <name type="synonym">Dolichos gladiatus</name>
    <dbReference type="NCBI Taxonomy" id="3824"/>
    <lineage>
        <taxon>Eukaryota</taxon>
        <taxon>Viridiplantae</taxon>
        <taxon>Streptophyta</taxon>
        <taxon>Embryophyta</taxon>
        <taxon>Tracheophyta</taxon>
        <taxon>Spermatophyta</taxon>
        <taxon>Magnoliopsida</taxon>
        <taxon>eudicotyledons</taxon>
        <taxon>Gunneridae</taxon>
        <taxon>Pentapetalae</taxon>
        <taxon>rosids</taxon>
        <taxon>fabids</taxon>
        <taxon>Fabales</taxon>
        <taxon>Fabaceae</taxon>
        <taxon>Papilionoideae</taxon>
        <taxon>50 kb inversion clade</taxon>
        <taxon>NPAAA clade</taxon>
        <taxon>indigoferoid/millettioid clade</taxon>
        <taxon>Phaseoleae</taxon>
        <taxon>Canavalia</taxon>
    </lineage>
</organism>
<dbReference type="Proteomes" id="UP001367508">
    <property type="component" value="Unassembled WGS sequence"/>
</dbReference>
<dbReference type="AlphaFoldDB" id="A0AAN9QIK6"/>
<evidence type="ECO:0000313" key="1">
    <source>
        <dbReference type="EMBL" id="KAK7336692.1"/>
    </source>
</evidence>
<comment type="caution">
    <text evidence="1">The sequence shown here is derived from an EMBL/GenBank/DDBJ whole genome shotgun (WGS) entry which is preliminary data.</text>
</comment>
<sequence>MTLLSMAFLPNLATQVHHQRSICQGLEILLDMFDKIGKTDKQRIKVEKETGLALNNVGFKKQECRTENNLFETIATSSKYSLNALHSKIQPKWYNNEKTRPIKATIKNDTMDTES</sequence>
<accession>A0AAN9QIK6</accession>
<proteinExistence type="predicted"/>
<reference evidence="1 2" key="1">
    <citation type="submission" date="2024-01" db="EMBL/GenBank/DDBJ databases">
        <title>The genomes of 5 underutilized Papilionoideae crops provide insights into root nodulation and disease resistanc.</title>
        <authorList>
            <person name="Jiang F."/>
        </authorList>
    </citation>
    <scope>NUCLEOTIDE SEQUENCE [LARGE SCALE GENOMIC DNA]</scope>
    <source>
        <strain evidence="1">LVBAO_FW01</strain>
        <tissue evidence="1">Leaves</tissue>
    </source>
</reference>
<name>A0AAN9QIK6_CANGL</name>
<protein>
    <submittedName>
        <fullName evidence="1">Uncharacterized protein</fullName>
    </submittedName>
</protein>